<reference evidence="1 2" key="2">
    <citation type="submission" date="2007-06" db="EMBL/GenBank/DDBJ databases">
        <title>Draft genome sequence of Pseudoflavonifractor capillosus ATCC 29799.</title>
        <authorList>
            <person name="Sudarsanam P."/>
            <person name="Ley R."/>
            <person name="Guruge J."/>
            <person name="Turnbaugh P.J."/>
            <person name="Mahowald M."/>
            <person name="Liep D."/>
            <person name="Gordon J."/>
        </authorList>
    </citation>
    <scope>NUCLEOTIDE SEQUENCE [LARGE SCALE GENOMIC DNA]</scope>
    <source>
        <strain evidence="1 2">ATCC 29799</strain>
    </source>
</reference>
<dbReference type="AlphaFoldDB" id="A6NTM7"/>
<gene>
    <name evidence="1" type="ORF">BACCAP_01556</name>
</gene>
<proteinExistence type="predicted"/>
<evidence type="ECO:0000313" key="1">
    <source>
        <dbReference type="EMBL" id="EDN00790.1"/>
    </source>
</evidence>
<dbReference type="EMBL" id="AAXG02000010">
    <property type="protein sequence ID" value="EDN00790.1"/>
    <property type="molecule type" value="Genomic_DNA"/>
</dbReference>
<evidence type="ECO:0000313" key="2">
    <source>
        <dbReference type="Proteomes" id="UP000003639"/>
    </source>
</evidence>
<accession>A6NTM7</accession>
<keyword evidence="2" id="KW-1185">Reference proteome</keyword>
<sequence>MRTTGPHRAILFPASKSPGSYVLPGLLLSLLKKSFRQAAALFQPLKK</sequence>
<protein>
    <submittedName>
        <fullName evidence="1">Uncharacterized protein</fullName>
    </submittedName>
</protein>
<dbReference type="STRING" id="411467.BACCAP_01556"/>
<comment type="caution">
    <text evidence="1">The sequence shown here is derived from an EMBL/GenBank/DDBJ whole genome shotgun (WGS) entry which is preliminary data.</text>
</comment>
<organism evidence="1 2">
    <name type="scientific">Pseudoflavonifractor capillosus ATCC 29799</name>
    <dbReference type="NCBI Taxonomy" id="411467"/>
    <lineage>
        <taxon>Bacteria</taxon>
        <taxon>Bacillati</taxon>
        <taxon>Bacillota</taxon>
        <taxon>Clostridia</taxon>
        <taxon>Eubacteriales</taxon>
        <taxon>Oscillospiraceae</taxon>
        <taxon>Pseudoflavonifractor</taxon>
    </lineage>
</organism>
<reference evidence="1 2" key="1">
    <citation type="submission" date="2007-04" db="EMBL/GenBank/DDBJ databases">
        <authorList>
            <person name="Fulton L."/>
            <person name="Clifton S."/>
            <person name="Fulton B."/>
            <person name="Xu J."/>
            <person name="Minx P."/>
            <person name="Pepin K.H."/>
            <person name="Johnson M."/>
            <person name="Thiruvilangam P."/>
            <person name="Bhonagiri V."/>
            <person name="Nash W.E."/>
            <person name="Mardis E.R."/>
            <person name="Wilson R.K."/>
        </authorList>
    </citation>
    <scope>NUCLEOTIDE SEQUENCE [LARGE SCALE GENOMIC DNA]</scope>
    <source>
        <strain evidence="1 2">ATCC 29799</strain>
    </source>
</reference>
<name>A6NTM7_9FIRM</name>
<dbReference type="Proteomes" id="UP000003639">
    <property type="component" value="Unassembled WGS sequence"/>
</dbReference>